<dbReference type="Gene3D" id="3.30.70.120">
    <property type="match status" value="1"/>
</dbReference>
<keyword evidence="2" id="KW-1185">Reference proteome</keyword>
<evidence type="ECO:0000313" key="1">
    <source>
        <dbReference type="EMBL" id="MCV3211931.1"/>
    </source>
</evidence>
<dbReference type="EMBL" id="JAOWRF010000001">
    <property type="protein sequence ID" value="MCV3211931.1"/>
    <property type="molecule type" value="Genomic_DNA"/>
</dbReference>
<dbReference type="InterPro" id="IPR002187">
    <property type="entry name" value="N-reg_PII"/>
</dbReference>
<evidence type="ECO:0000313" key="2">
    <source>
        <dbReference type="Proteomes" id="UP001526143"/>
    </source>
</evidence>
<reference evidence="1 2" key="1">
    <citation type="submission" date="2022-10" db="EMBL/GenBank/DDBJ databases">
        <title>Identification of biosynthetic pathway for the production of the potent trypsin inhibitor radiosumin.</title>
        <authorList>
            <person name="Fewer D.P."/>
            <person name="Delbaje E."/>
            <person name="Ouyang X."/>
            <person name="Agostino P.D."/>
            <person name="Wahlsten M."/>
            <person name="Jokela J."/>
            <person name="Permi P."/>
            <person name="Haapaniemi E."/>
            <person name="Koistinen H."/>
        </authorList>
    </citation>
    <scope>NUCLEOTIDE SEQUENCE [LARGE SCALE GENOMIC DNA]</scope>
    <source>
        <strain evidence="1 2">NIES-515</strain>
    </source>
</reference>
<protein>
    <submittedName>
        <fullName evidence="1">P-II family nitrogen regulator</fullName>
    </submittedName>
</protein>
<dbReference type="RefSeq" id="WP_263743451.1">
    <property type="nucleotide sequence ID" value="NZ_JAOWRF010000001.1"/>
</dbReference>
<dbReference type="Proteomes" id="UP001526143">
    <property type="component" value="Unassembled WGS sequence"/>
</dbReference>
<dbReference type="InterPro" id="IPR011322">
    <property type="entry name" value="N-reg_PII-like_a/b"/>
</dbReference>
<dbReference type="InterPro" id="IPR015867">
    <property type="entry name" value="N-reg_PII/ATP_PRibTrfase_C"/>
</dbReference>
<accession>A0ABT3AS35</accession>
<name>A0ABT3AS35_9CYAN</name>
<proteinExistence type="predicted"/>
<gene>
    <name evidence="1" type="ORF">OGM63_00050</name>
</gene>
<dbReference type="SUPFAM" id="SSF54913">
    <property type="entry name" value="GlnB-like"/>
    <property type="match status" value="1"/>
</dbReference>
<sequence>MQSVKRIEIVVNYVELAKILEALEKAGVPGHTVIRNVAGKSRRGSFSDDLAMTMLDNVYVIAFFPPEKMSSVADYIRPILNKLGGTCFISDAVELLTTRCVGSES</sequence>
<dbReference type="Pfam" id="PF00543">
    <property type="entry name" value="P-II"/>
    <property type="match status" value="1"/>
</dbReference>
<organism evidence="1 2">
    <name type="scientific">Plectonema radiosum NIES-515</name>
    <dbReference type="NCBI Taxonomy" id="2986073"/>
    <lineage>
        <taxon>Bacteria</taxon>
        <taxon>Bacillati</taxon>
        <taxon>Cyanobacteriota</taxon>
        <taxon>Cyanophyceae</taxon>
        <taxon>Oscillatoriophycideae</taxon>
        <taxon>Oscillatoriales</taxon>
        <taxon>Microcoleaceae</taxon>
        <taxon>Plectonema</taxon>
    </lineage>
</organism>
<comment type="caution">
    <text evidence="1">The sequence shown here is derived from an EMBL/GenBank/DDBJ whole genome shotgun (WGS) entry which is preliminary data.</text>
</comment>